<dbReference type="Gene3D" id="1.20.5.170">
    <property type="match status" value="1"/>
</dbReference>
<feature type="compositionally biased region" description="Low complexity" evidence="4">
    <location>
        <begin position="90"/>
        <end position="120"/>
    </location>
</feature>
<dbReference type="AlphaFoldDB" id="D8LE91"/>
<dbReference type="CDD" id="cd14809">
    <property type="entry name" value="bZIP_AUREO-like"/>
    <property type="match status" value="1"/>
</dbReference>
<gene>
    <name evidence="7" type="primary">AUR2</name>
    <name evidence="7" type="ORF">Esi_0013_0086</name>
</gene>
<dbReference type="STRING" id="2880.D8LE91"/>
<dbReference type="InParanoid" id="D8LE91"/>
<feature type="domain" description="PAS" evidence="5">
    <location>
        <begin position="267"/>
        <end position="340"/>
    </location>
</feature>
<evidence type="ECO:0000313" key="8">
    <source>
        <dbReference type="Proteomes" id="UP000002630"/>
    </source>
</evidence>
<evidence type="ECO:0000256" key="1">
    <source>
        <dbReference type="ARBA" id="ARBA00022630"/>
    </source>
</evidence>
<protein>
    <submittedName>
        <fullName evidence="7">Aureochrome 2</fullName>
    </submittedName>
</protein>
<dbReference type="Pfam" id="PF07716">
    <property type="entry name" value="bZIP_2"/>
    <property type="match status" value="1"/>
</dbReference>
<dbReference type="InterPro" id="IPR001610">
    <property type="entry name" value="PAC"/>
</dbReference>
<dbReference type="CDD" id="cd00130">
    <property type="entry name" value="PAS"/>
    <property type="match status" value="1"/>
</dbReference>
<feature type="domain" description="BZIP" evidence="6">
    <location>
        <begin position="184"/>
        <end position="227"/>
    </location>
</feature>
<dbReference type="GO" id="GO:0005634">
    <property type="term" value="C:nucleus"/>
    <property type="evidence" value="ECO:0007669"/>
    <property type="project" value="TreeGrafter"/>
</dbReference>
<dbReference type="SMR" id="D8LE91"/>
<dbReference type="Gene3D" id="3.30.450.20">
    <property type="entry name" value="PAS domain"/>
    <property type="match status" value="1"/>
</dbReference>
<evidence type="ECO:0000256" key="3">
    <source>
        <dbReference type="ARBA" id="ARBA00022991"/>
    </source>
</evidence>
<sequence length="441" mass="48125">MPASVKPPVFTSMVHRKVQHHTSWQDADFQPDDLGLDLTDLSTMTGFLMNEVPDNTGHFYPPWANELSPLVKDEPSAFMMPDPAAPRQPQPRQQQQQQDQRLPAPEGLPAAPVADPALDVIMGGATGSSRPGSTTSSSSSGASSMLRAPKAAAAAGAAALGGVGSTFRKTPAGGVTRRRSSSKEEQAKKRRERNRVLARRTRLRKKFFFQSLQQQVARLQRENERLKGIVTTRCPDSVGEILMSCRSKMPSMVADCAGQATAVLDQSGFLLVKALQSSQPSFCVTDPQMPDNPIVYASDTFIELTGYDRAQVLGRNCRFLQGPDTDPDAVAKIRKGIEEGSDTSVYLRQYKADGTVFWNHVFVAALRNSEHKIINYVGIQHPLDKEPSPEVVACINNGKEQEIMSVQEEDRPAGWGGQWPEDVNGDLATLDHLMAGGWGTD</sequence>
<feature type="compositionally biased region" description="Low complexity" evidence="4">
    <location>
        <begin position="127"/>
        <end position="144"/>
    </location>
</feature>
<dbReference type="GO" id="GO:0003700">
    <property type="term" value="F:DNA-binding transcription factor activity"/>
    <property type="evidence" value="ECO:0007669"/>
    <property type="project" value="InterPro"/>
</dbReference>
<dbReference type="SMART" id="SM00338">
    <property type="entry name" value="BRLZ"/>
    <property type="match status" value="1"/>
</dbReference>
<dbReference type="eggNOG" id="ENOG502QU3S">
    <property type="taxonomic scope" value="Eukaryota"/>
</dbReference>
<evidence type="ECO:0000259" key="6">
    <source>
        <dbReference type="PROSITE" id="PS50217"/>
    </source>
</evidence>
<evidence type="ECO:0000313" key="7">
    <source>
        <dbReference type="EMBL" id="CBN74167.1"/>
    </source>
</evidence>
<dbReference type="InterPro" id="IPR000014">
    <property type="entry name" value="PAS"/>
</dbReference>
<dbReference type="SUPFAM" id="SSF57959">
    <property type="entry name" value="Leucine zipper domain"/>
    <property type="match status" value="1"/>
</dbReference>
<feature type="region of interest" description="Disordered" evidence="4">
    <location>
        <begin position="74"/>
        <end position="145"/>
    </location>
</feature>
<dbReference type="InterPro" id="IPR004827">
    <property type="entry name" value="bZIP"/>
</dbReference>
<name>D8LE91_ECTSI</name>
<keyword evidence="2" id="KW-0288">FMN</keyword>
<dbReference type="Proteomes" id="UP000002630">
    <property type="component" value="Unassembled WGS sequence"/>
</dbReference>
<dbReference type="PROSITE" id="PS50217">
    <property type="entry name" value="BZIP"/>
    <property type="match status" value="1"/>
</dbReference>
<dbReference type="NCBIfam" id="TIGR00229">
    <property type="entry name" value="sensory_box"/>
    <property type="match status" value="1"/>
</dbReference>
<dbReference type="EMBL" id="FN649760">
    <property type="protein sequence ID" value="CBN74167.1"/>
    <property type="molecule type" value="Genomic_DNA"/>
</dbReference>
<evidence type="ECO:0000259" key="5">
    <source>
        <dbReference type="PROSITE" id="PS50112"/>
    </source>
</evidence>
<dbReference type="InterPro" id="IPR035965">
    <property type="entry name" value="PAS-like_dom_sf"/>
</dbReference>
<dbReference type="SUPFAM" id="SSF55785">
    <property type="entry name" value="PYP-like sensor domain (PAS domain)"/>
    <property type="match status" value="1"/>
</dbReference>
<organism evidence="7 8">
    <name type="scientific">Ectocarpus siliculosus</name>
    <name type="common">Brown alga</name>
    <name type="synonym">Conferva siliculosa</name>
    <dbReference type="NCBI Taxonomy" id="2880"/>
    <lineage>
        <taxon>Eukaryota</taxon>
        <taxon>Sar</taxon>
        <taxon>Stramenopiles</taxon>
        <taxon>Ochrophyta</taxon>
        <taxon>PX clade</taxon>
        <taxon>Phaeophyceae</taxon>
        <taxon>Ectocarpales</taxon>
        <taxon>Ectocarpaceae</taxon>
        <taxon>Ectocarpus</taxon>
    </lineage>
</organism>
<evidence type="ECO:0000256" key="4">
    <source>
        <dbReference type="SAM" id="MobiDB-lite"/>
    </source>
</evidence>
<proteinExistence type="predicted"/>
<keyword evidence="1" id="KW-0285">Flavoprotein</keyword>
<keyword evidence="3" id="KW-0157">Chromophore</keyword>
<dbReference type="Pfam" id="PF13426">
    <property type="entry name" value="PAS_9"/>
    <property type="match status" value="1"/>
</dbReference>
<dbReference type="SMART" id="SM00086">
    <property type="entry name" value="PAC"/>
    <property type="match status" value="1"/>
</dbReference>
<dbReference type="PANTHER" id="PTHR47429">
    <property type="entry name" value="PROTEIN TWIN LOV 1"/>
    <property type="match status" value="1"/>
</dbReference>
<accession>D8LE91</accession>
<dbReference type="InterPro" id="IPR046347">
    <property type="entry name" value="bZIP_sf"/>
</dbReference>
<dbReference type="PROSITE" id="PS50112">
    <property type="entry name" value="PAS"/>
    <property type="match status" value="1"/>
</dbReference>
<dbReference type="PANTHER" id="PTHR47429:SF2">
    <property type="entry name" value="PROTEIN TWIN LOV 1"/>
    <property type="match status" value="1"/>
</dbReference>
<reference evidence="7 8" key="1">
    <citation type="journal article" date="2010" name="Nature">
        <title>The Ectocarpus genome and the independent evolution of multicellularity in brown algae.</title>
        <authorList>
            <person name="Cock J.M."/>
            <person name="Sterck L."/>
            <person name="Rouze P."/>
            <person name="Scornet D."/>
            <person name="Allen A.E."/>
            <person name="Amoutzias G."/>
            <person name="Anthouard V."/>
            <person name="Artiguenave F."/>
            <person name="Aury J.M."/>
            <person name="Badger J.H."/>
            <person name="Beszteri B."/>
            <person name="Billiau K."/>
            <person name="Bonnet E."/>
            <person name="Bothwell J.H."/>
            <person name="Bowler C."/>
            <person name="Boyen C."/>
            <person name="Brownlee C."/>
            <person name="Carrano C.J."/>
            <person name="Charrier B."/>
            <person name="Cho G.Y."/>
            <person name="Coelho S.M."/>
            <person name="Collen J."/>
            <person name="Corre E."/>
            <person name="Da Silva C."/>
            <person name="Delage L."/>
            <person name="Delaroque N."/>
            <person name="Dittami S.M."/>
            <person name="Doulbeau S."/>
            <person name="Elias M."/>
            <person name="Farnham G."/>
            <person name="Gachon C.M."/>
            <person name="Gschloessl B."/>
            <person name="Heesch S."/>
            <person name="Jabbari K."/>
            <person name="Jubin C."/>
            <person name="Kawai H."/>
            <person name="Kimura K."/>
            <person name="Kloareg B."/>
            <person name="Kupper F.C."/>
            <person name="Lang D."/>
            <person name="Le Bail A."/>
            <person name="Leblanc C."/>
            <person name="Lerouge P."/>
            <person name="Lohr M."/>
            <person name="Lopez P.J."/>
            <person name="Martens C."/>
            <person name="Maumus F."/>
            <person name="Michel G."/>
            <person name="Miranda-Saavedra D."/>
            <person name="Morales J."/>
            <person name="Moreau H."/>
            <person name="Motomura T."/>
            <person name="Nagasato C."/>
            <person name="Napoli C.A."/>
            <person name="Nelson D.R."/>
            <person name="Nyvall-Collen P."/>
            <person name="Peters A.F."/>
            <person name="Pommier C."/>
            <person name="Potin P."/>
            <person name="Poulain J."/>
            <person name="Quesneville H."/>
            <person name="Read B."/>
            <person name="Rensing S.A."/>
            <person name="Ritter A."/>
            <person name="Rousvoal S."/>
            <person name="Samanta M."/>
            <person name="Samson G."/>
            <person name="Schroeder D.C."/>
            <person name="Segurens B."/>
            <person name="Strittmatter M."/>
            <person name="Tonon T."/>
            <person name="Tregear J.W."/>
            <person name="Valentin K."/>
            <person name="von Dassow P."/>
            <person name="Yamagishi T."/>
            <person name="Van de Peer Y."/>
            <person name="Wincker P."/>
        </authorList>
    </citation>
    <scope>NUCLEOTIDE SEQUENCE [LARGE SCALE GENOMIC DNA]</scope>
    <source>
        <strain evidence="8">Ec32 / CCAP1310/4</strain>
    </source>
</reference>
<dbReference type="OrthoDB" id="447251at2759"/>
<evidence type="ECO:0000256" key="2">
    <source>
        <dbReference type="ARBA" id="ARBA00022643"/>
    </source>
</evidence>
<keyword evidence="8" id="KW-1185">Reference proteome</keyword>
<feature type="region of interest" description="Disordered" evidence="4">
    <location>
        <begin position="163"/>
        <end position="194"/>
    </location>
</feature>